<evidence type="ECO:0000313" key="17">
    <source>
        <dbReference type="Proteomes" id="UP000196320"/>
    </source>
</evidence>
<comment type="similarity">
    <text evidence="1 11">Belongs to the GHMP kinase family. GalK subfamily.</text>
</comment>
<evidence type="ECO:0000259" key="14">
    <source>
        <dbReference type="Pfam" id="PF08544"/>
    </source>
</evidence>
<dbReference type="Gene3D" id="3.30.230.10">
    <property type="match status" value="1"/>
</dbReference>
<dbReference type="SUPFAM" id="SSF54211">
    <property type="entry name" value="Ribosomal protein S5 domain 2-like"/>
    <property type="match status" value="1"/>
</dbReference>
<dbReference type="Pfam" id="PF08544">
    <property type="entry name" value="GHMP_kinases_C"/>
    <property type="match status" value="1"/>
</dbReference>
<keyword evidence="6 11" id="KW-0418">Kinase</keyword>
<feature type="binding site" evidence="11">
    <location>
        <position position="233"/>
    </location>
    <ligand>
        <name>substrate</name>
    </ligand>
</feature>
<keyword evidence="10 11" id="KW-0119">Carbohydrate metabolism</keyword>
<evidence type="ECO:0000256" key="8">
    <source>
        <dbReference type="ARBA" id="ARBA00022842"/>
    </source>
</evidence>
<keyword evidence="7 11" id="KW-0067">ATP-binding</keyword>
<evidence type="ECO:0000313" key="16">
    <source>
        <dbReference type="EMBL" id="SJN46694.1"/>
    </source>
</evidence>
<dbReference type="InterPro" id="IPR013750">
    <property type="entry name" value="GHMP_kinase_C_dom"/>
</dbReference>
<keyword evidence="4 11" id="KW-0479">Metal-binding</keyword>
<dbReference type="InterPro" id="IPR006204">
    <property type="entry name" value="GHMP_kinase_N_dom"/>
</dbReference>
<dbReference type="FunFam" id="3.30.230.10:FF:000017">
    <property type="entry name" value="Galactokinase"/>
    <property type="match status" value="1"/>
</dbReference>
<keyword evidence="9 11" id="KW-0299">Galactose metabolism</keyword>
<keyword evidence="3 11" id="KW-0808">Transferase</keyword>
<feature type="binding site" evidence="11">
    <location>
        <begin position="131"/>
        <end position="137"/>
    </location>
    <ligand>
        <name>ATP</name>
        <dbReference type="ChEBI" id="CHEBI:30616"/>
    </ligand>
</feature>
<keyword evidence="8 11" id="KW-0460">Magnesium</keyword>
<dbReference type="PANTHER" id="PTHR10457">
    <property type="entry name" value="MEVALONATE KINASE/GALACTOKINASE"/>
    <property type="match status" value="1"/>
</dbReference>
<feature type="binding site" evidence="11">
    <location>
        <position position="169"/>
    </location>
    <ligand>
        <name>Mg(2+)</name>
        <dbReference type="ChEBI" id="CHEBI:18420"/>
    </ligand>
</feature>
<dbReference type="PIRSF" id="PIRSF000530">
    <property type="entry name" value="Galactokinase"/>
    <property type="match status" value="1"/>
</dbReference>
<evidence type="ECO:0000259" key="15">
    <source>
        <dbReference type="Pfam" id="PF10509"/>
    </source>
</evidence>
<dbReference type="Gene3D" id="3.30.70.890">
    <property type="entry name" value="GHMP kinase, C-terminal domain"/>
    <property type="match status" value="1"/>
</dbReference>
<dbReference type="OrthoDB" id="250531at2"/>
<dbReference type="GO" id="GO:0005829">
    <property type="term" value="C:cytosol"/>
    <property type="evidence" value="ECO:0007669"/>
    <property type="project" value="TreeGrafter"/>
</dbReference>
<name>A0A1R4KRL8_9MICO</name>
<dbReference type="GO" id="GO:0000287">
    <property type="term" value="F:magnesium ion binding"/>
    <property type="evidence" value="ECO:0007669"/>
    <property type="project" value="UniProtKB-UniRule"/>
</dbReference>
<dbReference type="GO" id="GO:0004335">
    <property type="term" value="F:galactokinase activity"/>
    <property type="evidence" value="ECO:0007669"/>
    <property type="project" value="UniProtKB-UniRule"/>
</dbReference>
<dbReference type="RefSeq" id="WP_087133057.1">
    <property type="nucleotide sequence ID" value="NZ_FUKO01000044.1"/>
</dbReference>
<feature type="domain" description="GHMP kinase C-terminal" evidence="14">
    <location>
        <begin position="290"/>
        <end position="368"/>
    </location>
</feature>
<evidence type="ECO:0000256" key="3">
    <source>
        <dbReference type="ARBA" id="ARBA00022679"/>
    </source>
</evidence>
<dbReference type="PRINTS" id="PR00473">
    <property type="entry name" value="GALCTOKINASE"/>
</dbReference>
<dbReference type="InterPro" id="IPR006203">
    <property type="entry name" value="GHMP_knse_ATP-bd_CS"/>
</dbReference>
<proteinExistence type="inferred from homology"/>
<feature type="domain" description="Galactokinase N-terminal" evidence="15">
    <location>
        <begin position="10"/>
        <end position="57"/>
    </location>
</feature>
<gene>
    <name evidence="11" type="primary">galK</name>
    <name evidence="16" type="ORF">FM104_15215</name>
</gene>
<dbReference type="AlphaFoldDB" id="A0A1R4KRL8"/>
<dbReference type="InterPro" id="IPR014721">
    <property type="entry name" value="Ribsml_uS5_D2-typ_fold_subgr"/>
</dbReference>
<sequence>MTALATARDLFADLTGQSPDGIWSAPGRVNLIGEHTDYNEGFVLPFAIQHRTYAAASLRDDDRIRVASTFATEPVEVSLSALDDLFPSEGEPAVPEWSAYVLGVAWALRALHPDAALRGADIAIASDVPVGAGLSSSAAIEGSVSSALNELWGFDLDAVTLAQVGRRAENEAVGAPTGIMDQMASMLGRSDAATFLDCRTLETRSVPTGFTDEHLEVLVIDTQVSHAHSTGGYRERRASCELGAELLGIRSLRDAGVDDLRRAAEVMDEVTYRRVRHIITENQRVLDTVAALTENGPRAIGELLVASHASMRDDFEISVPELDTAVESALAAGAIGARMTGGGFGGAAIALIDHAAVAAVSDAVRQAFTNAGFAAPHIFTVTPSDGPHRDE</sequence>
<evidence type="ECO:0000256" key="1">
    <source>
        <dbReference type="ARBA" id="ARBA00006566"/>
    </source>
</evidence>
<feature type="binding site" evidence="11">
    <location>
        <begin position="34"/>
        <end position="37"/>
    </location>
    <ligand>
        <name>substrate</name>
    </ligand>
</feature>
<dbReference type="NCBIfam" id="TIGR00131">
    <property type="entry name" value="gal_kin"/>
    <property type="match status" value="1"/>
</dbReference>
<feature type="domain" description="GHMP kinase N-terminal" evidence="13">
    <location>
        <begin position="100"/>
        <end position="188"/>
    </location>
</feature>
<dbReference type="InterPro" id="IPR000705">
    <property type="entry name" value="Galactokinase"/>
</dbReference>
<dbReference type="InterPro" id="IPR006206">
    <property type="entry name" value="Mevalonate/galactokinase"/>
</dbReference>
<accession>A0A1R4KRL8</accession>
<comment type="subcellular location">
    <subcellularLocation>
        <location evidence="11">Cytoplasm</location>
    </subcellularLocation>
</comment>
<evidence type="ECO:0000256" key="9">
    <source>
        <dbReference type="ARBA" id="ARBA00023144"/>
    </source>
</evidence>
<comment type="function">
    <text evidence="11">Catalyzes the transfer of the gamma-phosphate of ATP to D-galactose to form alpha-D-galactose-1-phosphate (Gal-1-P).</text>
</comment>
<evidence type="ECO:0000256" key="6">
    <source>
        <dbReference type="ARBA" id="ARBA00022777"/>
    </source>
</evidence>
<evidence type="ECO:0000256" key="11">
    <source>
        <dbReference type="HAMAP-Rule" id="MF_00246"/>
    </source>
</evidence>
<feature type="binding site" evidence="11">
    <location>
        <position position="137"/>
    </location>
    <ligand>
        <name>Mg(2+)</name>
        <dbReference type="ChEBI" id="CHEBI:18420"/>
    </ligand>
</feature>
<organism evidence="16 17">
    <name type="scientific">Microbacterium esteraromaticum</name>
    <dbReference type="NCBI Taxonomy" id="57043"/>
    <lineage>
        <taxon>Bacteria</taxon>
        <taxon>Bacillati</taxon>
        <taxon>Actinomycetota</taxon>
        <taxon>Actinomycetes</taxon>
        <taxon>Micrococcales</taxon>
        <taxon>Microbacteriaceae</taxon>
        <taxon>Microbacterium</taxon>
    </lineage>
</organism>
<dbReference type="InterPro" id="IPR020568">
    <property type="entry name" value="Ribosomal_Su5_D2-typ_SF"/>
</dbReference>
<dbReference type="UniPathway" id="UPA00214"/>
<dbReference type="EC" id="2.7.1.6" evidence="11 12"/>
<feature type="site" description="Transition state stabilizer" evidence="11">
    <location>
        <position position="28"/>
    </location>
</feature>
<evidence type="ECO:0000256" key="7">
    <source>
        <dbReference type="ARBA" id="ARBA00022840"/>
    </source>
</evidence>
<dbReference type="FunFam" id="3.30.70.890:FF:000001">
    <property type="entry name" value="Galactokinase"/>
    <property type="match status" value="1"/>
</dbReference>
<dbReference type="PANTHER" id="PTHR10457:SF7">
    <property type="entry name" value="GALACTOKINASE-RELATED"/>
    <property type="match status" value="1"/>
</dbReference>
<dbReference type="GO" id="GO:0006012">
    <property type="term" value="P:galactose metabolic process"/>
    <property type="evidence" value="ECO:0007669"/>
    <property type="project" value="UniProtKB-UniRule"/>
</dbReference>
<dbReference type="HAMAP" id="MF_00246">
    <property type="entry name" value="Galactokinase"/>
    <property type="match status" value="1"/>
</dbReference>
<feature type="binding site" evidence="11">
    <location>
        <position position="68"/>
    </location>
    <ligand>
        <name>ATP</name>
        <dbReference type="ChEBI" id="CHEBI:30616"/>
    </ligand>
</feature>
<dbReference type="Pfam" id="PF00288">
    <property type="entry name" value="GHMP_kinases_N"/>
    <property type="match status" value="1"/>
</dbReference>
<evidence type="ECO:0000256" key="2">
    <source>
        <dbReference type="ARBA" id="ARBA00022490"/>
    </source>
</evidence>
<dbReference type="Pfam" id="PF10509">
    <property type="entry name" value="GalKase_gal_bdg"/>
    <property type="match status" value="1"/>
</dbReference>
<evidence type="ECO:0000256" key="10">
    <source>
        <dbReference type="ARBA" id="ARBA00023277"/>
    </source>
</evidence>
<evidence type="ECO:0000259" key="13">
    <source>
        <dbReference type="Pfam" id="PF00288"/>
    </source>
</evidence>
<dbReference type="GO" id="GO:0005524">
    <property type="term" value="F:ATP binding"/>
    <property type="evidence" value="ECO:0007669"/>
    <property type="project" value="UniProtKB-UniRule"/>
</dbReference>
<evidence type="ECO:0000256" key="5">
    <source>
        <dbReference type="ARBA" id="ARBA00022741"/>
    </source>
</evidence>
<dbReference type="InterPro" id="IPR019741">
    <property type="entry name" value="Galactokinase_CS"/>
</dbReference>
<dbReference type="InterPro" id="IPR019539">
    <property type="entry name" value="GalKase_N"/>
</dbReference>
<protein>
    <recommendedName>
        <fullName evidence="11 12">Galactokinase</fullName>
        <ecNumber evidence="11 12">2.7.1.6</ecNumber>
    </recommendedName>
    <alternativeName>
        <fullName evidence="11">Galactose kinase</fullName>
    </alternativeName>
</protein>
<keyword evidence="5 11" id="KW-0547">Nucleotide-binding</keyword>
<dbReference type="InterPro" id="IPR036554">
    <property type="entry name" value="GHMP_kinase_C_sf"/>
</dbReference>
<dbReference type="PROSITE" id="PS00106">
    <property type="entry name" value="GALACTOKINASE"/>
    <property type="match status" value="1"/>
</dbReference>
<keyword evidence="17" id="KW-1185">Reference proteome</keyword>
<dbReference type="PROSITE" id="PS00627">
    <property type="entry name" value="GHMP_KINASES_ATP"/>
    <property type="match status" value="1"/>
</dbReference>
<evidence type="ECO:0000256" key="4">
    <source>
        <dbReference type="ARBA" id="ARBA00022723"/>
    </source>
</evidence>
<dbReference type="EMBL" id="FUKO01000044">
    <property type="protein sequence ID" value="SJN46694.1"/>
    <property type="molecule type" value="Genomic_DNA"/>
</dbReference>
<evidence type="ECO:0000256" key="12">
    <source>
        <dbReference type="NCBIfam" id="TIGR00131"/>
    </source>
</evidence>
<dbReference type="InterPro" id="IPR022963">
    <property type="entry name" value="Galactokinase_bac"/>
</dbReference>
<dbReference type="SUPFAM" id="SSF55060">
    <property type="entry name" value="GHMP Kinase, C-terminal domain"/>
    <property type="match status" value="1"/>
</dbReference>
<feature type="active site" description="Proton acceptor" evidence="11">
    <location>
        <position position="181"/>
    </location>
</feature>
<keyword evidence="2 11" id="KW-0963">Cytoplasm</keyword>
<dbReference type="PRINTS" id="PR00959">
    <property type="entry name" value="MEVGALKINASE"/>
</dbReference>
<comment type="catalytic activity">
    <reaction evidence="11">
        <text>alpha-D-galactose + ATP = alpha-D-galactose 1-phosphate + ADP + H(+)</text>
        <dbReference type="Rhea" id="RHEA:13553"/>
        <dbReference type="ChEBI" id="CHEBI:15378"/>
        <dbReference type="ChEBI" id="CHEBI:28061"/>
        <dbReference type="ChEBI" id="CHEBI:30616"/>
        <dbReference type="ChEBI" id="CHEBI:58336"/>
        <dbReference type="ChEBI" id="CHEBI:456216"/>
        <dbReference type="EC" id="2.7.1.6"/>
    </reaction>
</comment>
<comment type="pathway">
    <text evidence="11">Carbohydrate metabolism; galactose metabolism.</text>
</comment>
<reference evidence="16 17" key="1">
    <citation type="submission" date="2017-02" db="EMBL/GenBank/DDBJ databases">
        <authorList>
            <person name="Peterson S.W."/>
        </authorList>
    </citation>
    <scope>NUCLEOTIDE SEQUENCE [LARGE SCALE GENOMIC DNA]</scope>
    <source>
        <strain evidence="16 17">B Mb 05.01</strain>
    </source>
</reference>
<dbReference type="Proteomes" id="UP000196320">
    <property type="component" value="Unassembled WGS sequence"/>
</dbReference>